<feature type="transmembrane region" description="Helical" evidence="10">
    <location>
        <begin position="297"/>
        <end position="314"/>
    </location>
</feature>
<keyword evidence="6 10" id="KW-1133">Transmembrane helix</keyword>
<evidence type="ECO:0000256" key="2">
    <source>
        <dbReference type="ARBA" id="ARBA00006185"/>
    </source>
</evidence>
<name>K0SLM3_THAOC</name>
<comment type="function">
    <text evidence="10">Phospholipid scramblase involved in autophagy. Cycles between the preautophagosomal structure/phagophore assembly site (PAS) and the cytoplasmic vesicle pool and supplies membrane for the growing autophagosome. Lipid scramblase activity plays a key role in preautophagosomal structure/phagophore assembly by distributing the phospholipids that arrive through ATG2 from the cytoplasmic to the luminal leaflet of the bilayer, thereby driving autophagosomal membrane expansion.</text>
</comment>
<dbReference type="GO" id="GO:0000422">
    <property type="term" value="P:autophagy of mitochondrion"/>
    <property type="evidence" value="ECO:0007669"/>
    <property type="project" value="TreeGrafter"/>
</dbReference>
<feature type="transmembrane region" description="Helical" evidence="10">
    <location>
        <begin position="184"/>
        <end position="205"/>
    </location>
</feature>
<comment type="similarity">
    <text evidence="2 10">Belongs to the ATG9 family.</text>
</comment>
<evidence type="ECO:0000256" key="7">
    <source>
        <dbReference type="ARBA" id="ARBA00023006"/>
    </source>
</evidence>
<dbReference type="GO" id="GO:0006869">
    <property type="term" value="P:lipid transport"/>
    <property type="evidence" value="ECO:0007669"/>
    <property type="project" value="UniProtKB-KW"/>
</dbReference>
<evidence type="ECO:0000313" key="11">
    <source>
        <dbReference type="EMBL" id="EJK66180.1"/>
    </source>
</evidence>
<feature type="transmembrane region" description="Helical" evidence="10">
    <location>
        <begin position="495"/>
        <end position="515"/>
    </location>
</feature>
<comment type="caution">
    <text evidence="11">The sequence shown here is derived from an EMBL/GenBank/DDBJ whole genome shotgun (WGS) entry which is preliminary data.</text>
</comment>
<dbReference type="PANTHER" id="PTHR13038:SF10">
    <property type="entry name" value="AUTOPHAGY-RELATED PROTEIN 9"/>
    <property type="match status" value="1"/>
</dbReference>
<dbReference type="OMA" id="RHGKMEK"/>
<dbReference type="eggNOG" id="KOG2173">
    <property type="taxonomic scope" value="Eukaryota"/>
</dbReference>
<sequence length="906" mass="102344">MFGASHQHDDLGEFGLGHLMENMLPQHDGEPDVEQLMLNPMAASVQMHDAAGKMSSHHHSDAPGVNRPLHEEEERDDAYVLLRRLRLLPKNDGYAYVSDLDAFFSSLYNYYYHRGLGSVVGKGVVEIASLFFTLWLSLVLFAYIDWSKLARCSDEHTCGEYFVESYVVRDPFSAASVLRSGWSLVYAVLFSAYGAFCVVQFWYTVRASIEAKLFLEEVLGFCDRDLEIGRVEWADIVDRMSEAQRTGQCKVAILPGVGPGNMRGSRSSNAMQGHNAGVAEPTDYLVVAQRIMRRENFLIAFFNIGLLDLTIPSLPSRLWPLTMLTNRPREEQTVWYSKSIEFALHFCMLNYMFNTRRKVRPAFYGNPSALRRRFVICGVAHLVFMPFLIFFVCLHFFMSNVYDWQSTKDLGPREWSSLAKWKFREFNELPDTFERRLNPSYKSAAAYLDLSSKPSPFKVAFGRLLVFVSGSLGTLLLCFAALNDAILLHVKIGQWNLLWFAGVLGVCFSVGKSMLPKPNSPYLSRCNLVSELNAELENMASHTHYLPDSWKGKGYDEKIKSALVPMFQFKAQHFVNEVMSLMVAPIILCFSLPRCADRLCQFIRDSKAKVPGVGDVVGYSLFDFDLFEDENWQVASSHGRNEYPTISALDLDEAANFQFKTRHGKMEKSFYSFKHNYPKWEMTPSSLKRVIEVEAFRREQDMAQCKERQLHVQAAKAQLEHLQRLQLLRERKATLAGLSTIRSQHLEGGMPLSGPQSGPDSGAGCGVLGMSTMPSFDSSMGSLSHDEEIHQNVHFESSSIIGGDANAPPSHAFSYHGSNILNRPDEGPFLHGHFRCISPTRQLRNQSPLLNDPARLSLQLREVLNGSMHSFTGSLVPVDESILDSSPIDQYNILNEYHSARDGVRD</sequence>
<keyword evidence="4 10" id="KW-0813">Transport</keyword>
<evidence type="ECO:0000313" key="12">
    <source>
        <dbReference type="Proteomes" id="UP000266841"/>
    </source>
</evidence>
<evidence type="ECO:0000256" key="9">
    <source>
        <dbReference type="ARBA" id="ARBA00023136"/>
    </source>
</evidence>
<proteinExistence type="inferred from homology"/>
<keyword evidence="5 10" id="KW-0812">Transmembrane</keyword>
<organism evidence="11 12">
    <name type="scientific">Thalassiosira oceanica</name>
    <name type="common">Marine diatom</name>
    <dbReference type="NCBI Taxonomy" id="159749"/>
    <lineage>
        <taxon>Eukaryota</taxon>
        <taxon>Sar</taxon>
        <taxon>Stramenopiles</taxon>
        <taxon>Ochrophyta</taxon>
        <taxon>Bacillariophyta</taxon>
        <taxon>Coscinodiscophyceae</taxon>
        <taxon>Thalassiosirophycidae</taxon>
        <taxon>Thalassiosirales</taxon>
        <taxon>Thalassiosiraceae</taxon>
        <taxon>Thalassiosira</taxon>
    </lineage>
</organism>
<keyword evidence="9 10" id="KW-0472">Membrane</keyword>
<dbReference type="EMBL" id="AGNL01015224">
    <property type="protein sequence ID" value="EJK66180.1"/>
    <property type="molecule type" value="Genomic_DNA"/>
</dbReference>
<reference evidence="11 12" key="1">
    <citation type="journal article" date="2012" name="Genome Biol.">
        <title>Genome and low-iron response of an oceanic diatom adapted to chronic iron limitation.</title>
        <authorList>
            <person name="Lommer M."/>
            <person name="Specht M."/>
            <person name="Roy A.S."/>
            <person name="Kraemer L."/>
            <person name="Andreson R."/>
            <person name="Gutowska M.A."/>
            <person name="Wolf J."/>
            <person name="Bergner S.V."/>
            <person name="Schilhabel M.B."/>
            <person name="Klostermeier U.C."/>
            <person name="Beiko R.G."/>
            <person name="Rosenstiel P."/>
            <person name="Hippler M."/>
            <person name="Laroche J."/>
        </authorList>
    </citation>
    <scope>NUCLEOTIDE SEQUENCE [LARGE SCALE GENOMIC DNA]</scope>
    <source>
        <strain evidence="11 12">CCMP1005</strain>
    </source>
</reference>
<evidence type="ECO:0000256" key="5">
    <source>
        <dbReference type="ARBA" id="ARBA00022692"/>
    </source>
</evidence>
<dbReference type="OrthoDB" id="2020634at2759"/>
<evidence type="ECO:0000256" key="6">
    <source>
        <dbReference type="ARBA" id="ARBA00022989"/>
    </source>
</evidence>
<comment type="caution">
    <text evidence="10">Lacks conserved residue(s) required for the propagation of feature annotation.</text>
</comment>
<dbReference type="GO" id="GO:0034727">
    <property type="term" value="P:piecemeal microautophagy of the nucleus"/>
    <property type="evidence" value="ECO:0007669"/>
    <property type="project" value="TreeGrafter"/>
</dbReference>
<comment type="subcellular location">
    <subcellularLocation>
        <location evidence="1 10">Preautophagosomal structure membrane</location>
        <topology evidence="1 10">Multi-pass membrane protein</topology>
    </subcellularLocation>
</comment>
<gene>
    <name evidence="11" type="ORF">THAOC_12915</name>
</gene>
<keyword evidence="7 10" id="KW-0072">Autophagy</keyword>
<dbReference type="Pfam" id="PF04109">
    <property type="entry name" value="ATG9"/>
    <property type="match status" value="1"/>
</dbReference>
<dbReference type="PANTHER" id="PTHR13038">
    <property type="entry name" value="APG9 AUTOPHAGY 9"/>
    <property type="match status" value="1"/>
</dbReference>
<protein>
    <recommendedName>
        <fullName evidence="3 10">Autophagy-related protein 9</fullName>
    </recommendedName>
</protein>
<dbReference type="GO" id="GO:0034497">
    <property type="term" value="P:protein localization to phagophore assembly site"/>
    <property type="evidence" value="ECO:0007669"/>
    <property type="project" value="TreeGrafter"/>
</dbReference>
<accession>K0SLM3</accession>
<feature type="transmembrane region" description="Helical" evidence="10">
    <location>
        <begin position="124"/>
        <end position="144"/>
    </location>
</feature>
<evidence type="ECO:0000256" key="10">
    <source>
        <dbReference type="RuleBase" id="RU364027"/>
    </source>
</evidence>
<dbReference type="Proteomes" id="UP000266841">
    <property type="component" value="Unassembled WGS sequence"/>
</dbReference>
<evidence type="ECO:0000256" key="3">
    <source>
        <dbReference type="ARBA" id="ARBA00018074"/>
    </source>
</evidence>
<feature type="transmembrane region" description="Helical" evidence="10">
    <location>
        <begin position="374"/>
        <end position="398"/>
    </location>
</feature>
<keyword evidence="8 10" id="KW-0445">Lipid transport</keyword>
<dbReference type="AlphaFoldDB" id="K0SLM3"/>
<dbReference type="GO" id="GO:0061709">
    <property type="term" value="P:reticulophagy"/>
    <property type="evidence" value="ECO:0007669"/>
    <property type="project" value="TreeGrafter"/>
</dbReference>
<evidence type="ECO:0000256" key="8">
    <source>
        <dbReference type="ARBA" id="ARBA00023055"/>
    </source>
</evidence>
<feature type="transmembrane region" description="Helical" evidence="10">
    <location>
        <begin position="460"/>
        <end position="483"/>
    </location>
</feature>
<evidence type="ECO:0000256" key="1">
    <source>
        <dbReference type="ARBA" id="ARBA00004511"/>
    </source>
</evidence>
<keyword evidence="12" id="KW-1185">Reference proteome</keyword>
<dbReference type="GO" id="GO:0034045">
    <property type="term" value="C:phagophore assembly site membrane"/>
    <property type="evidence" value="ECO:0007669"/>
    <property type="project" value="UniProtKB-SubCell"/>
</dbReference>
<evidence type="ECO:0000256" key="4">
    <source>
        <dbReference type="ARBA" id="ARBA00022448"/>
    </source>
</evidence>
<dbReference type="GO" id="GO:0005776">
    <property type="term" value="C:autophagosome"/>
    <property type="evidence" value="ECO:0007669"/>
    <property type="project" value="TreeGrafter"/>
</dbReference>
<dbReference type="InterPro" id="IPR007241">
    <property type="entry name" value="Autophagy-rel_prot_9"/>
</dbReference>
<feature type="transmembrane region" description="Helical" evidence="10">
    <location>
        <begin position="334"/>
        <end position="353"/>
    </location>
</feature>